<dbReference type="AlphaFoldDB" id="A0A9W9WNW1"/>
<evidence type="ECO:0000256" key="1">
    <source>
        <dbReference type="ARBA" id="ARBA00022737"/>
    </source>
</evidence>
<dbReference type="PANTHER" id="PTHR24171">
    <property type="entry name" value="ANKYRIN REPEAT DOMAIN-CONTAINING PROTEIN 39-RELATED"/>
    <property type="match status" value="1"/>
</dbReference>
<dbReference type="EMBL" id="JAPWDO010000005">
    <property type="protein sequence ID" value="KAJ5470923.1"/>
    <property type="molecule type" value="Genomic_DNA"/>
</dbReference>
<dbReference type="OrthoDB" id="4772757at2759"/>
<dbReference type="InterPro" id="IPR036770">
    <property type="entry name" value="Ankyrin_rpt-contain_sf"/>
</dbReference>
<dbReference type="Pfam" id="PF12796">
    <property type="entry name" value="Ank_2"/>
    <property type="match status" value="1"/>
</dbReference>
<gene>
    <name evidence="4" type="ORF">N7530_008280</name>
</gene>
<protein>
    <submittedName>
        <fullName evidence="4">Ankyrin repeat protein</fullName>
    </submittedName>
</protein>
<dbReference type="SUPFAM" id="SSF48403">
    <property type="entry name" value="Ankyrin repeat"/>
    <property type="match status" value="1"/>
</dbReference>
<accession>A0A9W9WNW1</accession>
<reference evidence="4" key="2">
    <citation type="journal article" date="2023" name="IMA Fungus">
        <title>Comparative genomic study of the Penicillium genus elucidates a diverse pangenome and 15 lateral gene transfer events.</title>
        <authorList>
            <person name="Petersen C."/>
            <person name="Sorensen T."/>
            <person name="Nielsen M.R."/>
            <person name="Sondergaard T.E."/>
            <person name="Sorensen J.L."/>
            <person name="Fitzpatrick D.A."/>
            <person name="Frisvad J.C."/>
            <person name="Nielsen K.L."/>
        </authorList>
    </citation>
    <scope>NUCLEOTIDE SEQUENCE</scope>
    <source>
        <strain evidence="4">IBT 17660</strain>
    </source>
</reference>
<comment type="caution">
    <text evidence="4">The sequence shown here is derived from an EMBL/GenBank/DDBJ whole genome shotgun (WGS) entry which is preliminary data.</text>
</comment>
<evidence type="ECO:0000313" key="4">
    <source>
        <dbReference type="EMBL" id="KAJ5470923.1"/>
    </source>
</evidence>
<keyword evidence="5" id="KW-1185">Reference proteome</keyword>
<dbReference type="Proteomes" id="UP001147760">
    <property type="component" value="Unassembled WGS sequence"/>
</dbReference>
<dbReference type="InterPro" id="IPR002110">
    <property type="entry name" value="Ankyrin_rpt"/>
</dbReference>
<sequence>MLRESLKSLPTTLEETYTRILANIDISYQDYTIRILQFLTYSERPLTVQEYIDIIVVDPNSQRLFDLELRMPKPLDITRVYSSLISLVVKKNNWNGKDGERTSTKLQLAYLSVQYRLSEITARGDITKICLVYLSDLNGQTQVSIFVLRGAVLDTSYINGRIRHTQSRQSIWVLKQRREIATPLYYASLAGLQYIIEALLKENIDINTKGGRGHTEIIKLLLKKGANVNTNRGFYGNALQAALSRGHLEIIQLLLKKGTNVNTEGGWYGNALQAALSIGHIETILLLLKNGADVNTQGGRGNANLILLFLKKGADINGLGALGV</sequence>
<organism evidence="4 5">
    <name type="scientific">Penicillium desertorum</name>
    <dbReference type="NCBI Taxonomy" id="1303715"/>
    <lineage>
        <taxon>Eukaryota</taxon>
        <taxon>Fungi</taxon>
        <taxon>Dikarya</taxon>
        <taxon>Ascomycota</taxon>
        <taxon>Pezizomycotina</taxon>
        <taxon>Eurotiomycetes</taxon>
        <taxon>Eurotiomycetidae</taxon>
        <taxon>Eurotiales</taxon>
        <taxon>Aspergillaceae</taxon>
        <taxon>Penicillium</taxon>
    </lineage>
</organism>
<proteinExistence type="predicted"/>
<keyword evidence="2 3" id="KW-0040">ANK repeat</keyword>
<dbReference type="SMART" id="SM00248">
    <property type="entry name" value="ANK"/>
    <property type="match status" value="3"/>
</dbReference>
<keyword evidence="1" id="KW-0677">Repeat</keyword>
<feature type="repeat" description="ANK" evidence="3">
    <location>
        <begin position="270"/>
        <end position="299"/>
    </location>
</feature>
<feature type="repeat" description="ANK" evidence="3">
    <location>
        <begin position="237"/>
        <end position="266"/>
    </location>
</feature>
<reference evidence="4" key="1">
    <citation type="submission" date="2022-12" db="EMBL/GenBank/DDBJ databases">
        <authorList>
            <person name="Petersen C."/>
        </authorList>
    </citation>
    <scope>NUCLEOTIDE SEQUENCE</scope>
    <source>
        <strain evidence="4">IBT 17660</strain>
    </source>
</reference>
<dbReference type="PROSITE" id="PS50297">
    <property type="entry name" value="ANK_REP_REGION"/>
    <property type="match status" value="1"/>
</dbReference>
<evidence type="ECO:0000256" key="2">
    <source>
        <dbReference type="ARBA" id="ARBA00023043"/>
    </source>
</evidence>
<dbReference type="PROSITE" id="PS50088">
    <property type="entry name" value="ANK_REPEAT"/>
    <property type="match status" value="2"/>
</dbReference>
<evidence type="ECO:0000256" key="3">
    <source>
        <dbReference type="PROSITE-ProRule" id="PRU00023"/>
    </source>
</evidence>
<name>A0A9W9WNW1_9EURO</name>
<dbReference type="Gene3D" id="1.25.40.20">
    <property type="entry name" value="Ankyrin repeat-containing domain"/>
    <property type="match status" value="1"/>
</dbReference>
<evidence type="ECO:0000313" key="5">
    <source>
        <dbReference type="Proteomes" id="UP001147760"/>
    </source>
</evidence>